<dbReference type="SUPFAM" id="SSF143422">
    <property type="entry name" value="Transposase IS200-like"/>
    <property type="match status" value="1"/>
</dbReference>
<sequence>MSYVKIWVHIVWATKRRQRTLTAGVRRELISHIKHNARQKRIVLDCLNGHDDHLHALIRPQPEQSISKVVQLLKGESAHWANEQKTIPHKLEWAKGYFAISVSESGVKQIRAYIAKQEEHHQRKTFAQEYTEFIDRFGFVRIADEAGTPV</sequence>
<dbReference type="RefSeq" id="WP_207367546.1">
    <property type="nucleotide sequence ID" value="NZ_JAFMYV010000021.1"/>
</dbReference>
<dbReference type="Pfam" id="PF01797">
    <property type="entry name" value="Y1_Tnp"/>
    <property type="match status" value="1"/>
</dbReference>
<dbReference type="NCBIfam" id="NF033573">
    <property type="entry name" value="transpos_IS200"/>
    <property type="match status" value="1"/>
</dbReference>
<dbReference type="PANTHER" id="PTHR33360">
    <property type="entry name" value="TRANSPOSASE FOR INSERTION SEQUENCE ELEMENT IS200"/>
    <property type="match status" value="1"/>
</dbReference>
<evidence type="ECO:0000259" key="1">
    <source>
        <dbReference type="SMART" id="SM01321"/>
    </source>
</evidence>
<dbReference type="Proteomes" id="UP000664034">
    <property type="component" value="Unassembled WGS sequence"/>
</dbReference>
<dbReference type="GO" id="GO:0003677">
    <property type="term" value="F:DNA binding"/>
    <property type="evidence" value="ECO:0007669"/>
    <property type="project" value="InterPro"/>
</dbReference>
<proteinExistence type="predicted"/>
<evidence type="ECO:0000313" key="3">
    <source>
        <dbReference type="Proteomes" id="UP000664034"/>
    </source>
</evidence>
<dbReference type="InterPro" id="IPR002686">
    <property type="entry name" value="Transposase_17"/>
</dbReference>
<protein>
    <submittedName>
        <fullName evidence="2">IS200/IS605 family transposase</fullName>
    </submittedName>
</protein>
<comment type="caution">
    <text evidence="2">The sequence shown here is derived from an EMBL/GenBank/DDBJ whole genome shotgun (WGS) entry which is preliminary data.</text>
</comment>
<organism evidence="2 3">
    <name type="scientific">Fibrella rubiginis</name>
    <dbReference type="NCBI Taxonomy" id="2817060"/>
    <lineage>
        <taxon>Bacteria</taxon>
        <taxon>Pseudomonadati</taxon>
        <taxon>Bacteroidota</taxon>
        <taxon>Cytophagia</taxon>
        <taxon>Cytophagales</taxon>
        <taxon>Spirosomataceae</taxon>
        <taxon>Fibrella</taxon>
    </lineage>
</organism>
<dbReference type="AlphaFoldDB" id="A0A939K8R4"/>
<dbReference type="SMART" id="SM01321">
    <property type="entry name" value="Y1_Tnp"/>
    <property type="match status" value="1"/>
</dbReference>
<dbReference type="GO" id="GO:0006313">
    <property type="term" value="P:DNA transposition"/>
    <property type="evidence" value="ECO:0007669"/>
    <property type="project" value="InterPro"/>
</dbReference>
<dbReference type="PANTHER" id="PTHR33360:SF2">
    <property type="entry name" value="TRANSPOSASE FOR INSERTION SEQUENCE ELEMENT IS200"/>
    <property type="match status" value="1"/>
</dbReference>
<gene>
    <name evidence="2" type="primary">tnpA</name>
    <name evidence="2" type="ORF">J2I47_25950</name>
</gene>
<accession>A0A939K8R4</accession>
<keyword evidence="3" id="KW-1185">Reference proteome</keyword>
<feature type="domain" description="Transposase IS200-like" evidence="1">
    <location>
        <begin position="3"/>
        <end position="117"/>
    </location>
</feature>
<dbReference type="InterPro" id="IPR036515">
    <property type="entry name" value="Transposase_17_sf"/>
</dbReference>
<name>A0A939K8R4_9BACT</name>
<dbReference type="GO" id="GO:0004803">
    <property type="term" value="F:transposase activity"/>
    <property type="evidence" value="ECO:0007669"/>
    <property type="project" value="InterPro"/>
</dbReference>
<evidence type="ECO:0000313" key="2">
    <source>
        <dbReference type="EMBL" id="MBO0940015.1"/>
    </source>
</evidence>
<reference evidence="2" key="1">
    <citation type="submission" date="2021-03" db="EMBL/GenBank/DDBJ databases">
        <title>Fibrella sp. HMF5335 genome sequencing and assembly.</title>
        <authorList>
            <person name="Kang H."/>
            <person name="Kim H."/>
            <person name="Bae S."/>
            <person name="Joh K."/>
        </authorList>
    </citation>
    <scope>NUCLEOTIDE SEQUENCE</scope>
    <source>
        <strain evidence="2">HMF5335</strain>
    </source>
</reference>
<dbReference type="Gene3D" id="3.30.70.1290">
    <property type="entry name" value="Transposase IS200-like"/>
    <property type="match status" value="1"/>
</dbReference>
<dbReference type="EMBL" id="JAFMYV010000021">
    <property type="protein sequence ID" value="MBO0940015.1"/>
    <property type="molecule type" value="Genomic_DNA"/>
</dbReference>